<evidence type="ECO:0000313" key="2">
    <source>
        <dbReference type="Proteomes" id="UP001150259"/>
    </source>
</evidence>
<sequence length="128" mass="13840">MSNVIHIFTGRAIDPATGVLPLPGECLGCFVHRMVEEGGCSDGFGWVEHYRLVRARRAVTLTQRLTNQGCGCDCEVVSEVWEPSPELWSVDQHSGALVAPDGLPPCTKVRPGSTQPCTLWVPAARLAL</sequence>
<dbReference type="EMBL" id="JAPFQL010000001">
    <property type="protein sequence ID" value="MDC5695650.1"/>
    <property type="molecule type" value="Genomic_DNA"/>
</dbReference>
<reference evidence="1 2" key="1">
    <citation type="submission" date="2022-11" db="EMBL/GenBank/DDBJ databases">
        <title>Anaerobic phenanthrene biodegradation by a DNRA strain PheN6.</title>
        <authorList>
            <person name="Zhang Z."/>
        </authorList>
    </citation>
    <scope>NUCLEOTIDE SEQUENCE [LARGE SCALE GENOMIC DNA]</scope>
    <source>
        <strain evidence="1 2">PheN6</strain>
    </source>
</reference>
<proteinExistence type="predicted"/>
<name>A0ABT5GCY2_9MICO</name>
<dbReference type="Proteomes" id="UP001150259">
    <property type="component" value="Unassembled WGS sequence"/>
</dbReference>
<organism evidence="1 2">
    <name type="scientific">Intrasporangium calvum</name>
    <dbReference type="NCBI Taxonomy" id="53358"/>
    <lineage>
        <taxon>Bacteria</taxon>
        <taxon>Bacillati</taxon>
        <taxon>Actinomycetota</taxon>
        <taxon>Actinomycetes</taxon>
        <taxon>Micrococcales</taxon>
        <taxon>Intrasporangiaceae</taxon>
        <taxon>Intrasporangium</taxon>
    </lineage>
</organism>
<keyword evidence="2" id="KW-1185">Reference proteome</keyword>
<dbReference type="Pfam" id="PF10905">
    <property type="entry name" value="DUF2695"/>
    <property type="match status" value="1"/>
</dbReference>
<comment type="caution">
    <text evidence="1">The sequence shown here is derived from an EMBL/GenBank/DDBJ whole genome shotgun (WGS) entry which is preliminary data.</text>
</comment>
<gene>
    <name evidence="1" type="ORF">OO014_00125</name>
</gene>
<protein>
    <submittedName>
        <fullName evidence="1">DUF2695 domain-containing protein</fullName>
    </submittedName>
</protein>
<accession>A0ABT5GCY2</accession>
<evidence type="ECO:0000313" key="1">
    <source>
        <dbReference type="EMBL" id="MDC5695650.1"/>
    </source>
</evidence>
<dbReference type="RefSeq" id="WP_272460195.1">
    <property type="nucleotide sequence ID" value="NZ_JAPFQL010000001.1"/>
</dbReference>
<dbReference type="InterPro" id="IPR024248">
    <property type="entry name" value="DUF2695"/>
</dbReference>